<dbReference type="Pfam" id="PF03417">
    <property type="entry name" value="AAT"/>
    <property type="match status" value="1"/>
</dbReference>
<evidence type="ECO:0000259" key="1">
    <source>
        <dbReference type="Pfam" id="PF03417"/>
    </source>
</evidence>
<sequence>MNTIREDRFYDTEVPFIKCIGTPREIGLAHGSGAKDRISKCIAIYTELYKLTAGIDWDEAKEKAAKFKPYIQQHFPDLIEEMEGIAEGANRDVLDILTLNFRSEIVLTNYSDGCTSIATYNEELDETYVGQNWDWIPEMKAGSVVLDIQKKNCPRIILCTEAGIIGKSGFNGDGVGLVLNALKCGKMALKLPIHCLLRLALESSSVDEVEKLFFEYGCASCANVMVADRSNCLKSFEITPLGVAVIEPTGGVVLHTNHLFADVRFVQDFPSPNSFSRLERIRELSKDAPHTIASMRERFSDLDNEPYSICRAFIPGAVGVESMITLMTIIMNVSRNEGEVSYGRPAENPKVYRLFFD</sequence>
<reference evidence="2" key="2">
    <citation type="submission" date="2014-02" db="EMBL/GenBank/DDBJ databases">
        <title>Complete DNA sequence of /Kuraishia capsulata/ illustrates novel genomic features among budding yeasts (/Saccharomycotina/).</title>
        <authorList>
            <person name="Morales L."/>
            <person name="Noel B."/>
            <person name="Porcel B."/>
            <person name="Marcet-Houben M."/>
            <person name="Hullo M-F."/>
            <person name="Sacerdot C."/>
            <person name="Tekaia F."/>
            <person name="Leh-Louis V."/>
            <person name="Despons L."/>
            <person name="Khanna V."/>
            <person name="Aury J-M."/>
            <person name="Barbe V."/>
            <person name="Couloux A."/>
            <person name="Labadie K."/>
            <person name="Pelletier E."/>
            <person name="Souciet J-L."/>
            <person name="Boekhout T."/>
            <person name="Gabaldon T."/>
            <person name="Wincker P."/>
            <person name="Dujon B."/>
        </authorList>
    </citation>
    <scope>NUCLEOTIDE SEQUENCE</scope>
    <source>
        <strain evidence="2">CBS 1993</strain>
    </source>
</reference>
<dbReference type="RefSeq" id="XP_022458588.1">
    <property type="nucleotide sequence ID" value="XM_022602822.1"/>
</dbReference>
<reference evidence="2" key="1">
    <citation type="submission" date="2013-12" db="EMBL/GenBank/DDBJ databases">
        <authorList>
            <person name="Genoscope - CEA"/>
        </authorList>
    </citation>
    <scope>NUCLEOTIDE SEQUENCE</scope>
    <source>
        <strain evidence="2">CBS 1993</strain>
    </source>
</reference>
<keyword evidence="3" id="KW-1185">Reference proteome</keyword>
<dbReference type="EMBL" id="HG793127">
    <property type="protein sequence ID" value="CDK26586.1"/>
    <property type="molecule type" value="Genomic_DNA"/>
</dbReference>
<dbReference type="AlphaFoldDB" id="W6MJW7"/>
<gene>
    <name evidence="2" type="ORF">KUCA_T00002559001</name>
</gene>
<evidence type="ECO:0000313" key="3">
    <source>
        <dbReference type="Proteomes" id="UP000019384"/>
    </source>
</evidence>
<dbReference type="GeneID" id="34519976"/>
<proteinExistence type="predicted"/>
<evidence type="ECO:0000313" key="2">
    <source>
        <dbReference type="EMBL" id="CDK26586.1"/>
    </source>
</evidence>
<dbReference type="InterPro" id="IPR005079">
    <property type="entry name" value="Peptidase_C45_hydrolase"/>
</dbReference>
<dbReference type="Gene3D" id="1.10.10.2120">
    <property type="match status" value="1"/>
</dbReference>
<dbReference type="Proteomes" id="UP000019384">
    <property type="component" value="Unassembled WGS sequence"/>
</dbReference>
<dbReference type="InterPro" id="IPR047794">
    <property type="entry name" value="C45_proenzyme-like"/>
</dbReference>
<dbReference type="PANTHER" id="PTHR34180:SF1">
    <property type="entry name" value="BETA-ALANYL-DOPAMINE_CARCININE HYDROLASE"/>
    <property type="match status" value="1"/>
</dbReference>
<dbReference type="STRING" id="1382522.W6MJW7"/>
<dbReference type="InterPro" id="IPR047801">
    <property type="entry name" value="Peptidase_C45"/>
</dbReference>
<organism evidence="2 3">
    <name type="scientific">Kuraishia capsulata CBS 1993</name>
    <dbReference type="NCBI Taxonomy" id="1382522"/>
    <lineage>
        <taxon>Eukaryota</taxon>
        <taxon>Fungi</taxon>
        <taxon>Dikarya</taxon>
        <taxon>Ascomycota</taxon>
        <taxon>Saccharomycotina</taxon>
        <taxon>Pichiomycetes</taxon>
        <taxon>Pichiales</taxon>
        <taxon>Pichiaceae</taxon>
        <taxon>Kuraishia</taxon>
    </lineage>
</organism>
<feature type="domain" description="Peptidase C45 hydrolase" evidence="1">
    <location>
        <begin position="125"/>
        <end position="312"/>
    </location>
</feature>
<name>W6MJW7_9ASCO</name>
<accession>W6MJW7</accession>
<dbReference type="HOGENOM" id="CLU_037787_1_0_1"/>
<dbReference type="OrthoDB" id="189997at2759"/>
<protein>
    <recommendedName>
        <fullName evidence="1">Peptidase C45 hydrolase domain-containing protein</fullName>
    </recommendedName>
</protein>
<dbReference type="Gene3D" id="3.60.60.10">
    <property type="entry name" value="Penicillin V Acylase, Chain A"/>
    <property type="match status" value="1"/>
</dbReference>
<dbReference type="NCBIfam" id="NF040521">
    <property type="entry name" value="C45_proenzyme"/>
    <property type="match status" value="1"/>
</dbReference>
<dbReference type="PANTHER" id="PTHR34180">
    <property type="entry name" value="PEPTIDASE C45"/>
    <property type="match status" value="1"/>
</dbReference>